<evidence type="ECO:0000256" key="9">
    <source>
        <dbReference type="SAM" id="MobiDB-lite"/>
    </source>
</evidence>
<dbReference type="InterPro" id="IPR000691">
    <property type="entry name" value="Prot_inh_I16_SSI"/>
</dbReference>
<evidence type="ECO:0000256" key="7">
    <source>
        <dbReference type="ARBA" id="ARBA00023157"/>
    </source>
</evidence>
<evidence type="ECO:0000313" key="12">
    <source>
        <dbReference type="Proteomes" id="UP000233786"/>
    </source>
</evidence>
<dbReference type="InterPro" id="IPR036819">
    <property type="entry name" value="Subtilisin_inhibitor-like_sf"/>
</dbReference>
<dbReference type="EMBL" id="PJNB01000001">
    <property type="protein sequence ID" value="PKW12735.1"/>
    <property type="molecule type" value="Genomic_DNA"/>
</dbReference>
<protein>
    <submittedName>
        <fullName evidence="11">Subtilisin inhibitor-like</fullName>
    </submittedName>
</protein>
<dbReference type="PROSITE" id="PS00999">
    <property type="entry name" value="SSI"/>
    <property type="match status" value="1"/>
</dbReference>
<dbReference type="GO" id="GO:0004867">
    <property type="term" value="F:serine-type endopeptidase inhibitor activity"/>
    <property type="evidence" value="ECO:0007669"/>
    <property type="project" value="UniProtKB-KW"/>
</dbReference>
<sequence>MTESRLLGRGVVGVVFAAVVLVPGLAAAASGDDAEQSTLKLTVTESQESRTVTLNCDPASGDHPRASVACDELHRVEGKFERLDPGQPKNCTKESRQTTASAEGTWRGQPVGYQVLLANPCELKAATGSVFAF</sequence>
<evidence type="ECO:0000259" key="10">
    <source>
        <dbReference type="Pfam" id="PF00720"/>
    </source>
</evidence>
<accession>A0A2N3XPZ2</accession>
<dbReference type="SUPFAM" id="SSF55399">
    <property type="entry name" value="Subtilisin inhibitor"/>
    <property type="match status" value="1"/>
</dbReference>
<dbReference type="STRING" id="994479.GCA_000194155_07876"/>
<evidence type="ECO:0000256" key="1">
    <source>
        <dbReference type="ARBA" id="ARBA00004613"/>
    </source>
</evidence>
<feature type="domain" description="Subtilisin inhibitor" evidence="10">
    <location>
        <begin position="37"/>
        <end position="119"/>
    </location>
</feature>
<feature type="region of interest" description="Disordered" evidence="9">
    <location>
        <begin position="82"/>
        <end position="103"/>
    </location>
</feature>
<keyword evidence="5 8" id="KW-0646">Protease inhibitor</keyword>
<proteinExistence type="inferred from homology"/>
<keyword evidence="12" id="KW-1185">Reference proteome</keyword>
<keyword evidence="6 8" id="KW-0722">Serine protease inhibitor</keyword>
<dbReference type="InterPro" id="IPR023549">
    <property type="entry name" value="Subtilisin_inhibitor"/>
</dbReference>
<dbReference type="Pfam" id="PF00720">
    <property type="entry name" value="SSI"/>
    <property type="match status" value="1"/>
</dbReference>
<name>A0A2N3XPZ2_SACSN</name>
<dbReference type="AlphaFoldDB" id="A0A2N3XPZ2"/>
<evidence type="ECO:0000256" key="3">
    <source>
        <dbReference type="ARBA" id="ARBA00011738"/>
    </source>
</evidence>
<comment type="similarity">
    <text evidence="2 8">Belongs to the protease inhibitor I16 (SSI) family.</text>
</comment>
<dbReference type="Gene3D" id="3.30.350.10">
    <property type="entry name" value="Subtilisin inhibitor-like"/>
    <property type="match status" value="1"/>
</dbReference>
<dbReference type="PRINTS" id="PR00294">
    <property type="entry name" value="SSBTLNINHBTR"/>
</dbReference>
<evidence type="ECO:0000256" key="6">
    <source>
        <dbReference type="ARBA" id="ARBA00022900"/>
    </source>
</evidence>
<dbReference type="GO" id="GO:0005576">
    <property type="term" value="C:extracellular region"/>
    <property type="evidence" value="ECO:0007669"/>
    <property type="project" value="UniProtKB-SubCell"/>
</dbReference>
<organism evidence="11 12">
    <name type="scientific">Saccharopolyspora spinosa</name>
    <dbReference type="NCBI Taxonomy" id="60894"/>
    <lineage>
        <taxon>Bacteria</taxon>
        <taxon>Bacillati</taxon>
        <taxon>Actinomycetota</taxon>
        <taxon>Actinomycetes</taxon>
        <taxon>Pseudonocardiales</taxon>
        <taxon>Pseudonocardiaceae</taxon>
        <taxon>Saccharopolyspora</taxon>
    </lineage>
</organism>
<evidence type="ECO:0000256" key="5">
    <source>
        <dbReference type="ARBA" id="ARBA00022690"/>
    </source>
</evidence>
<keyword evidence="7" id="KW-1015">Disulfide bond</keyword>
<dbReference type="InterPro" id="IPR020054">
    <property type="entry name" value="Prot_inh_SSI_I16_CS"/>
</dbReference>
<evidence type="ECO:0000256" key="4">
    <source>
        <dbReference type="ARBA" id="ARBA00022525"/>
    </source>
</evidence>
<dbReference type="Proteomes" id="UP000233786">
    <property type="component" value="Unassembled WGS sequence"/>
</dbReference>
<comment type="caution">
    <text evidence="11">The sequence shown here is derived from an EMBL/GenBank/DDBJ whole genome shotgun (WGS) entry which is preliminary data.</text>
</comment>
<dbReference type="RefSeq" id="WP_010315943.1">
    <property type="nucleotide sequence ID" value="NZ_CP061007.1"/>
</dbReference>
<comment type="subunit">
    <text evidence="3">Homodimer.</text>
</comment>
<reference evidence="11" key="1">
    <citation type="submission" date="2017-12" db="EMBL/GenBank/DDBJ databases">
        <title>Sequencing the genomes of 1000 Actinobacteria strains.</title>
        <authorList>
            <person name="Klenk H.-P."/>
        </authorList>
    </citation>
    <scope>NUCLEOTIDE SEQUENCE [LARGE SCALE GENOMIC DNA]</scope>
    <source>
        <strain evidence="11">DSM 44228</strain>
    </source>
</reference>
<evidence type="ECO:0000313" key="11">
    <source>
        <dbReference type="EMBL" id="PKW12735.1"/>
    </source>
</evidence>
<evidence type="ECO:0000256" key="2">
    <source>
        <dbReference type="ARBA" id="ARBA00010472"/>
    </source>
</evidence>
<gene>
    <name evidence="11" type="ORF">A8926_0215</name>
</gene>
<evidence type="ECO:0000256" key="8">
    <source>
        <dbReference type="RuleBase" id="RU003471"/>
    </source>
</evidence>
<comment type="subcellular location">
    <subcellularLocation>
        <location evidence="1">Secreted</location>
    </subcellularLocation>
</comment>
<keyword evidence="4" id="KW-0964">Secreted</keyword>